<protein>
    <submittedName>
        <fullName evidence="2">Integrase core domain protein</fullName>
    </submittedName>
</protein>
<dbReference type="OrthoDB" id="4281720at2"/>
<sequence length="197" mass="21220">MPATGKNCRGECKRFSIPNGSVELRTIVGRPRREGIDISDRLVRGDHTRIQPGDSPVPGLSGEQQCAITVLVSVSQIVCGSASTQKTISSAAIWEETLLILKVGGSWMHVATVIDLTTRKVVGYAVDKHMRADLALQVLVNAPGNGMRQGAVFHSDRGSRYTSRLFGVACRDLGVTQSMGRVATCYDNAVAESFFLN</sequence>
<feature type="domain" description="Integrase catalytic" evidence="1">
    <location>
        <begin position="82"/>
        <end position="197"/>
    </location>
</feature>
<dbReference type="InterPro" id="IPR036397">
    <property type="entry name" value="RNaseH_sf"/>
</dbReference>
<proteinExistence type="predicted"/>
<dbReference type="InterPro" id="IPR050900">
    <property type="entry name" value="Transposase_IS3/IS150/IS904"/>
</dbReference>
<dbReference type="AlphaFoldDB" id="A0A3G6J8B6"/>
<name>A0A3G6J8B6_9CORY</name>
<dbReference type="Proteomes" id="UP000269019">
    <property type="component" value="Chromosome"/>
</dbReference>
<dbReference type="PANTHER" id="PTHR46889">
    <property type="entry name" value="TRANSPOSASE INSF FOR INSERTION SEQUENCE IS3B-RELATED"/>
    <property type="match status" value="1"/>
</dbReference>
<organism evidence="2 3">
    <name type="scientific">Corynebacterium choanae</name>
    <dbReference type="NCBI Taxonomy" id="1862358"/>
    <lineage>
        <taxon>Bacteria</taxon>
        <taxon>Bacillati</taxon>
        <taxon>Actinomycetota</taxon>
        <taxon>Actinomycetes</taxon>
        <taxon>Mycobacteriales</taxon>
        <taxon>Corynebacteriaceae</taxon>
        <taxon>Corynebacterium</taxon>
    </lineage>
</organism>
<gene>
    <name evidence="2" type="ORF">CCHOA_09840</name>
</gene>
<dbReference type="InterPro" id="IPR012337">
    <property type="entry name" value="RNaseH-like_sf"/>
</dbReference>
<accession>A0A3G6J8B6</accession>
<evidence type="ECO:0000313" key="3">
    <source>
        <dbReference type="Proteomes" id="UP000269019"/>
    </source>
</evidence>
<dbReference type="PROSITE" id="PS50994">
    <property type="entry name" value="INTEGRASE"/>
    <property type="match status" value="1"/>
</dbReference>
<dbReference type="PANTHER" id="PTHR46889:SF4">
    <property type="entry name" value="TRANSPOSASE INSO FOR INSERTION SEQUENCE ELEMENT IS911B-RELATED"/>
    <property type="match status" value="1"/>
</dbReference>
<reference evidence="2 3" key="1">
    <citation type="submission" date="2018-11" db="EMBL/GenBank/DDBJ databases">
        <authorList>
            <person name="Kleinhagauer T."/>
            <person name="Glaeser S.P."/>
            <person name="Spergser J."/>
            <person name="Ruckert C."/>
            <person name="Kaempfer P."/>
            <person name="Busse H.-J."/>
        </authorList>
    </citation>
    <scope>NUCLEOTIDE SEQUENCE [LARGE SCALE GENOMIC DNA]</scope>
    <source>
        <strain evidence="2 3">200CH</strain>
    </source>
</reference>
<dbReference type="InterPro" id="IPR001584">
    <property type="entry name" value="Integrase_cat-core"/>
</dbReference>
<keyword evidence="3" id="KW-1185">Reference proteome</keyword>
<dbReference type="EMBL" id="CP033896">
    <property type="protein sequence ID" value="AZA14351.1"/>
    <property type="molecule type" value="Genomic_DNA"/>
</dbReference>
<dbReference type="GO" id="GO:0015074">
    <property type="term" value="P:DNA integration"/>
    <property type="evidence" value="ECO:0007669"/>
    <property type="project" value="InterPro"/>
</dbReference>
<evidence type="ECO:0000313" key="2">
    <source>
        <dbReference type="EMBL" id="AZA14351.1"/>
    </source>
</evidence>
<dbReference type="RefSeq" id="WP_123929583.1">
    <property type="nucleotide sequence ID" value="NZ_CP033896.1"/>
</dbReference>
<dbReference type="GO" id="GO:0003676">
    <property type="term" value="F:nucleic acid binding"/>
    <property type="evidence" value="ECO:0007669"/>
    <property type="project" value="InterPro"/>
</dbReference>
<dbReference type="Pfam" id="PF00665">
    <property type="entry name" value="rve"/>
    <property type="match status" value="1"/>
</dbReference>
<evidence type="ECO:0000259" key="1">
    <source>
        <dbReference type="PROSITE" id="PS50994"/>
    </source>
</evidence>
<dbReference type="KEGG" id="ccho:CCHOA_09840"/>
<dbReference type="Gene3D" id="3.30.420.10">
    <property type="entry name" value="Ribonuclease H-like superfamily/Ribonuclease H"/>
    <property type="match status" value="1"/>
</dbReference>
<dbReference type="SUPFAM" id="SSF53098">
    <property type="entry name" value="Ribonuclease H-like"/>
    <property type="match status" value="1"/>
</dbReference>